<comment type="caution">
    <text evidence="11">The sequence shown here is derived from an EMBL/GenBank/DDBJ whole genome shotgun (WGS) entry which is preliminary data.</text>
</comment>
<dbReference type="InterPro" id="IPR006151">
    <property type="entry name" value="Shikm_DH/Glu-tRNA_Rdtase"/>
</dbReference>
<dbReference type="SUPFAM" id="SSF51735">
    <property type="entry name" value="NAD(P)-binding Rossmann-fold domains"/>
    <property type="match status" value="1"/>
</dbReference>
<protein>
    <submittedName>
        <fullName evidence="11">Quinate 5-dehydrogenase</fullName>
    </submittedName>
</protein>
<dbReference type="PANTHER" id="PTHR21090">
    <property type="entry name" value="AROM/DEHYDROQUINATE SYNTHASE"/>
    <property type="match status" value="1"/>
</dbReference>
<evidence type="ECO:0000313" key="12">
    <source>
        <dbReference type="Proteomes" id="UP000245956"/>
    </source>
</evidence>
<dbReference type="Pfam" id="PF18317">
    <property type="entry name" value="SDH_C"/>
    <property type="match status" value="1"/>
</dbReference>
<dbReference type="Pfam" id="PF08501">
    <property type="entry name" value="Shikimate_dh_N"/>
    <property type="match status" value="1"/>
</dbReference>
<dbReference type="EMBL" id="LCWV01000007">
    <property type="protein sequence ID" value="PWI71809.1"/>
    <property type="molecule type" value="Genomic_DNA"/>
</dbReference>
<keyword evidence="6" id="KW-0804">Transcription</keyword>
<dbReference type="Gene3D" id="3.40.50.10860">
    <property type="entry name" value="Leucine Dehydrogenase, chain A, domain 1"/>
    <property type="match status" value="1"/>
</dbReference>
<reference evidence="11 12" key="1">
    <citation type="journal article" date="2016" name="Front. Microbiol.">
        <title>Genome and transcriptome sequences reveal the specific parasitism of the nematophagous Purpureocillium lilacinum 36-1.</title>
        <authorList>
            <person name="Xie J."/>
            <person name="Li S."/>
            <person name="Mo C."/>
            <person name="Xiao X."/>
            <person name="Peng D."/>
            <person name="Wang G."/>
            <person name="Xiao Y."/>
        </authorList>
    </citation>
    <scope>NUCLEOTIDE SEQUENCE [LARGE SCALE GENOMIC DNA]</scope>
    <source>
        <strain evidence="11 12">36-1</strain>
    </source>
</reference>
<evidence type="ECO:0000256" key="3">
    <source>
        <dbReference type="ARBA" id="ARBA00022491"/>
    </source>
</evidence>
<comment type="similarity">
    <text evidence="2">In the N-terminal section; belongs to the shikimate kinase family.</text>
</comment>
<dbReference type="PANTHER" id="PTHR21090:SF27">
    <property type="entry name" value="QUINATE REPRESSOR PROTEIN"/>
    <property type="match status" value="1"/>
</dbReference>
<dbReference type="FunFam" id="3.40.50.10860:FF:000019">
    <property type="entry name" value="Quinate pathway repressor protein QutR"/>
    <property type="match status" value="1"/>
</dbReference>
<dbReference type="FunFam" id="3.40.50.720:FF:000386">
    <property type="entry name" value="Quinate repressor protein"/>
    <property type="match status" value="1"/>
</dbReference>
<dbReference type="InterPro" id="IPR013785">
    <property type="entry name" value="Aldolase_TIM"/>
</dbReference>
<feature type="domain" description="SDH C-terminal" evidence="10">
    <location>
        <begin position="917"/>
        <end position="947"/>
    </location>
</feature>
<keyword evidence="4" id="KW-0672">Quinate metabolism</keyword>
<evidence type="ECO:0000256" key="1">
    <source>
        <dbReference type="ARBA" id="ARBA00006477"/>
    </source>
</evidence>
<organism evidence="11 12">
    <name type="scientific">Purpureocillium lilacinum</name>
    <name type="common">Paecilomyces lilacinus</name>
    <dbReference type="NCBI Taxonomy" id="33203"/>
    <lineage>
        <taxon>Eukaryota</taxon>
        <taxon>Fungi</taxon>
        <taxon>Dikarya</taxon>
        <taxon>Ascomycota</taxon>
        <taxon>Pezizomycotina</taxon>
        <taxon>Sordariomycetes</taxon>
        <taxon>Hypocreomycetidae</taxon>
        <taxon>Hypocreales</taxon>
        <taxon>Ophiocordycipitaceae</taxon>
        <taxon>Purpureocillium</taxon>
    </lineage>
</organism>
<evidence type="ECO:0000256" key="2">
    <source>
        <dbReference type="ARBA" id="ARBA00009349"/>
    </source>
</evidence>
<dbReference type="Pfam" id="PF01488">
    <property type="entry name" value="Shikimate_DH"/>
    <property type="match status" value="1"/>
</dbReference>
<evidence type="ECO:0000259" key="8">
    <source>
        <dbReference type="Pfam" id="PF01488"/>
    </source>
</evidence>
<dbReference type="AlphaFoldDB" id="A0A2U3EBC3"/>
<keyword evidence="3" id="KW-0678">Repressor</keyword>
<dbReference type="InterPro" id="IPR001381">
    <property type="entry name" value="DHquinase_I"/>
</dbReference>
<feature type="region of interest" description="Disordered" evidence="7">
    <location>
        <begin position="16"/>
        <end position="80"/>
    </location>
</feature>
<dbReference type="Pfam" id="PF01487">
    <property type="entry name" value="DHquinase_I"/>
    <property type="match status" value="1"/>
</dbReference>
<dbReference type="SUPFAM" id="SSF53223">
    <property type="entry name" value="Aminoacid dehydrogenase-like, N-terminal domain"/>
    <property type="match status" value="1"/>
</dbReference>
<feature type="domain" description="Shikimate dehydrogenase substrate binding N-terminal" evidence="9">
    <location>
        <begin position="634"/>
        <end position="714"/>
    </location>
</feature>
<name>A0A2U3EBC3_PURLI</name>
<feature type="compositionally biased region" description="Basic residues" evidence="7">
    <location>
        <begin position="60"/>
        <end position="69"/>
    </location>
</feature>
<dbReference type="Pfam" id="PF01202">
    <property type="entry name" value="SKI"/>
    <property type="match status" value="1"/>
</dbReference>
<dbReference type="InterPro" id="IPR041121">
    <property type="entry name" value="SDH_C"/>
</dbReference>
<keyword evidence="5" id="KW-0805">Transcription regulation</keyword>
<dbReference type="InterPro" id="IPR036291">
    <property type="entry name" value="NAD(P)-bd_dom_sf"/>
</dbReference>
<dbReference type="InterPro" id="IPR027417">
    <property type="entry name" value="P-loop_NTPase"/>
</dbReference>
<evidence type="ECO:0000259" key="10">
    <source>
        <dbReference type="Pfam" id="PF18317"/>
    </source>
</evidence>
<dbReference type="CDD" id="cd01065">
    <property type="entry name" value="NAD_bind_Shikimate_DH"/>
    <property type="match status" value="1"/>
</dbReference>
<dbReference type="Gene3D" id="3.20.20.70">
    <property type="entry name" value="Aldolase class I"/>
    <property type="match status" value="1"/>
</dbReference>
<dbReference type="GO" id="GO:0009423">
    <property type="term" value="P:chorismate biosynthetic process"/>
    <property type="evidence" value="ECO:0007669"/>
    <property type="project" value="TreeGrafter"/>
</dbReference>
<dbReference type="InterPro" id="IPR013708">
    <property type="entry name" value="Shikimate_DH-bd_N"/>
</dbReference>
<dbReference type="Proteomes" id="UP000245956">
    <property type="component" value="Unassembled WGS sequence"/>
</dbReference>
<evidence type="ECO:0000259" key="9">
    <source>
        <dbReference type="Pfam" id="PF08501"/>
    </source>
</evidence>
<accession>A0A2U3EBC3</accession>
<evidence type="ECO:0000313" key="11">
    <source>
        <dbReference type="EMBL" id="PWI71809.1"/>
    </source>
</evidence>
<comment type="similarity">
    <text evidence="1">In the 2nd section; belongs to the type-I 3-dehydroquinase family.</text>
</comment>
<sequence>MVAPSFVNAAGKPLKLGRQTWGSGLGERRGAAEAPPQLAGGGAPDKRLSPACPYRAPLRTPHRGFPRRSRGSDGSASLRPLTNLEVTSSIAGLDDDSSSLDSRCGIERGIMAGVKRSLAAMMAHDGVSPGVSSDSSPASRHGFTPSHGPKSASRTPTPPLRPVRGDIPSFTSDASIVIVGVRGAGKSTLAIMAASALKKRIVDLETAFQRATSLSSAGFKQKNGTAECQARQAEVLDDVLRQNPAGAIVVCSWMERRIQDLLRRFAATNPVVHVVRSVDAIQDYLKIADKTTAQNLLNMTNFYFRTCTNLEFFNVSEIHTATRGREEPDGATPAAPPPYLALQQAERHFLKFLSLIYPAGTIPFFESAFPLASISPEQRQFTYALSLDMRDVLSGHAEWHDSTVGVDAVQIFVNSLVVARGGSAIPDLFPVIANDITEAVAVVRRSTMLPILLHIKLPEQTIDEVLRLYLDLLTHALCLAPEMLTVDLRLDSADISRIMSAKRRSKLIGNYFTSTDTQPWDSPTWLSWYQKACRMGCDMVRLVRFAMAMEDNFAISRLRARVSLLEGDGIPLIAYNSGPIGRHSTCFNPILTLVAAKPVDPSNAGQAPFPYITAKEVTRALYSSFVYDSMKLYVFGANVGYSMSPAMHNAALAACGIPHRYEPFSSASLSGVKQLLQDPNFGGASVGLPFKVEVITLTHSLSPHAQAIGAVNTLIPIRQLNQDGSIPTGADLFRGVNRAGPVQALYGENTDWIGVRACIRRGLSPANAVRPTTWGLIIGAGGMARAATYAMLQVGVKNIAIYNRTPANAEKMAAHFRQLLQKRDFELLSNGSETQFRILQSLNEPWPSDCRLPSIIISCIPTHSIRNTPSPEFDLPEQWLGHQTGGVIIELGYKTLNTPLLAQARNAASRGWVAMDGLDLLPEQGFAQFELFTGRRAPRRVMRREVLENYTDEEGRSHLAELHGRLRSIVEQDS</sequence>
<evidence type="ECO:0000256" key="4">
    <source>
        <dbReference type="ARBA" id="ARBA00022911"/>
    </source>
</evidence>
<dbReference type="CDD" id="cd00502">
    <property type="entry name" value="DHQase_I"/>
    <property type="match status" value="1"/>
</dbReference>
<evidence type="ECO:0000256" key="5">
    <source>
        <dbReference type="ARBA" id="ARBA00023015"/>
    </source>
</evidence>
<dbReference type="GO" id="GO:0004764">
    <property type="term" value="F:shikimate 3-dehydrogenase (NADP+) activity"/>
    <property type="evidence" value="ECO:0007669"/>
    <property type="project" value="InterPro"/>
</dbReference>
<dbReference type="Gene3D" id="3.40.50.300">
    <property type="entry name" value="P-loop containing nucleotide triphosphate hydrolases"/>
    <property type="match status" value="1"/>
</dbReference>
<dbReference type="InterPro" id="IPR031322">
    <property type="entry name" value="Shikimate/glucono_kinase"/>
</dbReference>
<dbReference type="SUPFAM" id="SSF51569">
    <property type="entry name" value="Aldolase"/>
    <property type="match status" value="1"/>
</dbReference>
<gene>
    <name evidence="11" type="ORF">PCL_11903</name>
</gene>
<evidence type="ECO:0000256" key="6">
    <source>
        <dbReference type="ARBA" id="ARBA00023163"/>
    </source>
</evidence>
<feature type="region of interest" description="Disordered" evidence="7">
    <location>
        <begin position="125"/>
        <end position="163"/>
    </location>
</feature>
<dbReference type="GO" id="GO:0003866">
    <property type="term" value="F:3-phosphoshikimate 1-carboxyvinyltransferase activity"/>
    <property type="evidence" value="ECO:0007669"/>
    <property type="project" value="TreeGrafter"/>
</dbReference>
<dbReference type="SUPFAM" id="SSF52540">
    <property type="entry name" value="P-loop containing nucleoside triphosphate hydrolases"/>
    <property type="match status" value="1"/>
</dbReference>
<dbReference type="Gene3D" id="3.40.50.720">
    <property type="entry name" value="NAD(P)-binding Rossmann-like Domain"/>
    <property type="match status" value="1"/>
</dbReference>
<feature type="compositionally biased region" description="Low complexity" evidence="7">
    <location>
        <begin position="125"/>
        <end position="137"/>
    </location>
</feature>
<dbReference type="InterPro" id="IPR046346">
    <property type="entry name" value="Aminoacid_DH-like_N_sf"/>
</dbReference>
<dbReference type="GO" id="GO:0003855">
    <property type="term" value="F:3-dehydroquinate dehydratase activity"/>
    <property type="evidence" value="ECO:0007669"/>
    <property type="project" value="InterPro"/>
</dbReference>
<feature type="domain" description="Quinate/shikimate 5-dehydrogenase/glutamyl-tRNA reductase" evidence="8">
    <location>
        <begin position="776"/>
        <end position="821"/>
    </location>
</feature>
<proteinExistence type="inferred from homology"/>
<evidence type="ECO:0000256" key="7">
    <source>
        <dbReference type="SAM" id="MobiDB-lite"/>
    </source>
</evidence>